<dbReference type="OrthoDB" id="9802910at2"/>
<accession>A0A2W1K654</accession>
<dbReference type="AlphaFoldDB" id="A0A2W1K654"/>
<dbReference type="Proteomes" id="UP000248886">
    <property type="component" value="Unassembled WGS sequence"/>
</dbReference>
<reference evidence="1 2" key="1">
    <citation type="submission" date="2018-06" db="EMBL/GenBank/DDBJ databases">
        <title>Draft sequence of Acidithiobacillus ferrooxidans CCM 4253.</title>
        <authorList>
            <person name="Moya-Beltran A."/>
            <person name="Castro M."/>
            <person name="Covarrubias P.C."/>
            <person name="Issotta F."/>
            <person name="Janiczek O."/>
            <person name="Mandl M."/>
            <person name="Kucera J."/>
            <person name="Quatrini R."/>
        </authorList>
    </citation>
    <scope>NUCLEOTIDE SEQUENCE [LARGE SCALE GENOMIC DNA]</scope>
    <source>
        <strain evidence="1 2">CCM 4253</strain>
    </source>
</reference>
<sequence>MSDSDGPHGHGDTVFAIQRPGQVKVFSLREAEAVFPLVRVITAQAYDELAPVLDAMRASVENRAALTRYEGDYEAIVQRWINKMERLGVVVSGLWLIDFDTGDGYVCWRYPEAALSFYHGHDQGFGQRRPLLDILREHPPGWATAGEAGE</sequence>
<dbReference type="InterPro" id="IPR018699">
    <property type="entry name" value="DUF2203"/>
</dbReference>
<proteinExistence type="predicted"/>
<comment type="caution">
    <text evidence="1">The sequence shown here is derived from an EMBL/GenBank/DDBJ whole genome shotgun (WGS) entry which is preliminary data.</text>
</comment>
<evidence type="ECO:0000313" key="1">
    <source>
        <dbReference type="EMBL" id="PZD82466.1"/>
    </source>
</evidence>
<protein>
    <submittedName>
        <fullName evidence="1">DUF2203 family protein</fullName>
    </submittedName>
</protein>
<name>A0A2W1K654_ACIFR</name>
<organism evidence="1 2">
    <name type="scientific">Acidithiobacillus ferrooxidans</name>
    <name type="common">Thiobacillus ferrooxidans</name>
    <dbReference type="NCBI Taxonomy" id="920"/>
    <lineage>
        <taxon>Bacteria</taxon>
        <taxon>Pseudomonadati</taxon>
        <taxon>Pseudomonadota</taxon>
        <taxon>Acidithiobacillia</taxon>
        <taxon>Acidithiobacillales</taxon>
        <taxon>Acidithiobacillaceae</taxon>
        <taxon>Acidithiobacillus</taxon>
    </lineage>
</organism>
<gene>
    <name evidence="1" type="ORF">DN052_05495</name>
</gene>
<dbReference type="GeneID" id="65279917"/>
<evidence type="ECO:0000313" key="2">
    <source>
        <dbReference type="Proteomes" id="UP000248886"/>
    </source>
</evidence>
<dbReference type="EMBL" id="QKQP01000001">
    <property type="protein sequence ID" value="PZD82466.1"/>
    <property type="molecule type" value="Genomic_DNA"/>
</dbReference>
<dbReference type="Pfam" id="PF09969">
    <property type="entry name" value="DUF2203"/>
    <property type="match status" value="1"/>
</dbReference>
<dbReference type="RefSeq" id="WP_009566608.1">
    <property type="nucleotide sequence ID" value="NZ_AP025160.1"/>
</dbReference>